<dbReference type="PANTHER" id="PTHR25462:SF296">
    <property type="entry name" value="MEIOTIC P26, ISOFORM F"/>
    <property type="match status" value="1"/>
</dbReference>
<organism evidence="3 4">
    <name type="scientific">Dreissena polymorpha</name>
    <name type="common">Zebra mussel</name>
    <name type="synonym">Mytilus polymorpha</name>
    <dbReference type="NCBI Taxonomy" id="45954"/>
    <lineage>
        <taxon>Eukaryota</taxon>
        <taxon>Metazoa</taxon>
        <taxon>Spiralia</taxon>
        <taxon>Lophotrochozoa</taxon>
        <taxon>Mollusca</taxon>
        <taxon>Bivalvia</taxon>
        <taxon>Autobranchia</taxon>
        <taxon>Heteroconchia</taxon>
        <taxon>Euheterodonta</taxon>
        <taxon>Imparidentia</taxon>
        <taxon>Neoheterodontei</taxon>
        <taxon>Myida</taxon>
        <taxon>Dreissenoidea</taxon>
        <taxon>Dreissenidae</taxon>
        <taxon>Dreissena</taxon>
    </lineage>
</organism>
<protein>
    <recommendedName>
        <fullName evidence="2">B box-type domain-containing protein</fullName>
    </recommendedName>
</protein>
<dbReference type="Gene3D" id="3.30.160.60">
    <property type="entry name" value="Classic Zinc Finger"/>
    <property type="match status" value="1"/>
</dbReference>
<keyword evidence="1" id="KW-0863">Zinc-finger</keyword>
<accession>A0A9D4HIV4</accession>
<dbReference type="InterPro" id="IPR000315">
    <property type="entry name" value="Znf_B-box"/>
</dbReference>
<comment type="caution">
    <text evidence="3">The sequence shown here is derived from an EMBL/GenBank/DDBJ whole genome shotgun (WGS) entry which is preliminary data.</text>
</comment>
<keyword evidence="1" id="KW-0862">Zinc</keyword>
<keyword evidence="4" id="KW-1185">Reference proteome</keyword>
<dbReference type="PANTHER" id="PTHR25462">
    <property type="entry name" value="BONUS, ISOFORM C-RELATED"/>
    <property type="match status" value="1"/>
</dbReference>
<dbReference type="SUPFAM" id="SSF63829">
    <property type="entry name" value="Calcium-dependent phosphotriesterase"/>
    <property type="match status" value="1"/>
</dbReference>
<dbReference type="AlphaFoldDB" id="A0A9D4HIV4"/>
<reference evidence="3" key="2">
    <citation type="submission" date="2020-11" db="EMBL/GenBank/DDBJ databases">
        <authorList>
            <person name="McCartney M.A."/>
            <person name="Auch B."/>
            <person name="Kono T."/>
            <person name="Mallez S."/>
            <person name="Becker A."/>
            <person name="Gohl D.M."/>
            <person name="Silverstein K.A.T."/>
            <person name="Koren S."/>
            <person name="Bechman K.B."/>
            <person name="Herman A."/>
            <person name="Abrahante J.E."/>
            <person name="Garbe J."/>
        </authorList>
    </citation>
    <scope>NUCLEOTIDE SEQUENCE</scope>
    <source>
        <strain evidence="3">Duluth1</strain>
        <tissue evidence="3">Whole animal</tissue>
    </source>
</reference>
<dbReference type="Proteomes" id="UP000828390">
    <property type="component" value="Unassembled WGS sequence"/>
</dbReference>
<sequence>MCDQLEIPSGKLCDPCSVEGKKEESTNFCVNCLEYFCINCAKDHRKYKQSRDHIILEELPPDTTIYEALSTLSRCGIHPEIEIEKFCKLHDAVICRYCVKDMHNGCDDIVDIEDCEKGEIEAIPHTLVELKNKYVEQKTILDIHLEDLDYANSEVTDNIMAYVQNVRDVADSIECSLIETLDSIVSPLHYSLKQEIEHLEITMKKVSEFETFHQLIKSHNYKKEKYILVCKLSELLKASVKVQAIVSSVSSQKIRFMTPANTNELITELSKCRIDFASSKQLSLENCSDEDTSYVSCYDEAKTADLKTVTIDTMKQLQCTEIELKNDKATQVDKHVFDSKLDEGVQIPETALIKRDQATQVDTYVFDSKLDKHVQVPETALIKKVKATQVNTYASVVKLDKQVQVPENNFLNFDNNEVLHMGFMNHERIFTTRREDDVIVDGPSNIVALDVLTDGRIILIDSCQHVIKLFSNDLTFISWMMLENEPTDMCVIEDKKEKIFTVAVCYDECRYLSIIDYAGDFETKSTIECNGTALSVTVFAPDILVLSYTNNTRCKDYAIEVINPTDGLIRFAFNVPRKMVINSGFKIHMHDLFIIRACSIANRIILAANEELYVFEISKCNSIQERLEIMMQCDWFYKRSGSTNLTNVFNVKTDVEGNIYVCDRKSGLHQISSKSCRDSCILLADKKNISAIAIDMTKRRFFVMYENTPFGNIFYLW</sequence>
<feature type="domain" description="B box-type" evidence="2">
    <location>
        <begin position="8"/>
        <end position="58"/>
    </location>
</feature>
<dbReference type="EMBL" id="JAIWYP010000013">
    <property type="protein sequence ID" value="KAH3719073.1"/>
    <property type="molecule type" value="Genomic_DNA"/>
</dbReference>
<evidence type="ECO:0000256" key="1">
    <source>
        <dbReference type="PROSITE-ProRule" id="PRU00024"/>
    </source>
</evidence>
<dbReference type="PROSITE" id="PS50119">
    <property type="entry name" value="ZF_BBOX"/>
    <property type="match status" value="1"/>
</dbReference>
<proteinExistence type="predicted"/>
<dbReference type="InterPro" id="IPR047153">
    <property type="entry name" value="TRIM45/56/19-like"/>
</dbReference>
<evidence type="ECO:0000313" key="3">
    <source>
        <dbReference type="EMBL" id="KAH3719073.1"/>
    </source>
</evidence>
<evidence type="ECO:0000313" key="4">
    <source>
        <dbReference type="Proteomes" id="UP000828390"/>
    </source>
</evidence>
<keyword evidence="1" id="KW-0479">Metal-binding</keyword>
<dbReference type="SUPFAM" id="SSF57845">
    <property type="entry name" value="B-box zinc-binding domain"/>
    <property type="match status" value="1"/>
</dbReference>
<dbReference type="GO" id="GO:0008270">
    <property type="term" value="F:zinc ion binding"/>
    <property type="evidence" value="ECO:0007669"/>
    <property type="project" value="UniProtKB-KW"/>
</dbReference>
<gene>
    <name evidence="3" type="ORF">DPMN_061902</name>
</gene>
<evidence type="ECO:0000259" key="2">
    <source>
        <dbReference type="PROSITE" id="PS50119"/>
    </source>
</evidence>
<reference evidence="3" key="1">
    <citation type="journal article" date="2019" name="bioRxiv">
        <title>The Genome of the Zebra Mussel, Dreissena polymorpha: A Resource for Invasive Species Research.</title>
        <authorList>
            <person name="McCartney M.A."/>
            <person name="Auch B."/>
            <person name="Kono T."/>
            <person name="Mallez S."/>
            <person name="Zhang Y."/>
            <person name="Obille A."/>
            <person name="Becker A."/>
            <person name="Abrahante J.E."/>
            <person name="Garbe J."/>
            <person name="Badalamenti J.P."/>
            <person name="Herman A."/>
            <person name="Mangelson H."/>
            <person name="Liachko I."/>
            <person name="Sullivan S."/>
            <person name="Sone E.D."/>
            <person name="Koren S."/>
            <person name="Silverstein K.A.T."/>
            <person name="Beckman K.B."/>
            <person name="Gohl D.M."/>
        </authorList>
    </citation>
    <scope>NUCLEOTIDE SEQUENCE</scope>
    <source>
        <strain evidence="3">Duluth1</strain>
        <tissue evidence="3">Whole animal</tissue>
    </source>
</reference>
<name>A0A9D4HIV4_DREPO</name>